<dbReference type="EMBL" id="JBGBPQ010000009">
    <property type="protein sequence ID" value="KAL1520123.1"/>
    <property type="molecule type" value="Genomic_DNA"/>
</dbReference>
<evidence type="ECO:0000313" key="4">
    <source>
        <dbReference type="EMBL" id="KAL1520123.1"/>
    </source>
</evidence>
<feature type="region of interest" description="Disordered" evidence="2">
    <location>
        <begin position="143"/>
        <end position="164"/>
    </location>
</feature>
<accession>A0AB34JGP9</accession>
<gene>
    <name evidence="4" type="ORF">AB1Y20_023595</name>
</gene>
<sequence length="302" mass="32559">MRRHMRHLFEKRHKWSFHVLVDRISVAGREPPSESVSVELHRGSHTASTAAVAIPRSGASAGSVEFEEMLSLTCTMFSTSDDCTFRPKAATFKLRAGRRAMGACRVDLAHFAALAKPKPLALTLRHAGRSVAMLSVRVSAERAGEAAEDGSSGDSDASTAMSDASAMSDISEVAADLSCGGQEAAGADLLSELYATRPAGRAADKKPSYAEAGDLKAQLHAANAARARAEEKVDSLQRELRAEQTARQLADAQVALTRKQYETDMAGFVEVKLELAEAKERIRELEDHFIRSPKRPNATVAK</sequence>
<evidence type="ECO:0000256" key="2">
    <source>
        <dbReference type="SAM" id="MobiDB-lite"/>
    </source>
</evidence>
<dbReference type="InterPro" id="IPR019448">
    <property type="entry name" value="NT-C2"/>
</dbReference>
<proteinExistence type="predicted"/>
<evidence type="ECO:0000259" key="3">
    <source>
        <dbReference type="PROSITE" id="PS51840"/>
    </source>
</evidence>
<evidence type="ECO:0000313" key="5">
    <source>
        <dbReference type="Proteomes" id="UP001515480"/>
    </source>
</evidence>
<protein>
    <recommendedName>
        <fullName evidence="3">C2 NT-type domain-containing protein</fullName>
    </recommendedName>
</protein>
<dbReference type="PROSITE" id="PS51840">
    <property type="entry name" value="C2_NT"/>
    <property type="match status" value="1"/>
</dbReference>
<dbReference type="Pfam" id="PF10358">
    <property type="entry name" value="NT-C2"/>
    <property type="match status" value="1"/>
</dbReference>
<reference evidence="4 5" key="1">
    <citation type="journal article" date="2024" name="Science">
        <title>Giant polyketide synthase enzymes in the biosynthesis of giant marine polyether toxins.</title>
        <authorList>
            <person name="Fallon T.R."/>
            <person name="Shende V.V."/>
            <person name="Wierzbicki I.H."/>
            <person name="Pendleton A.L."/>
            <person name="Watervoot N.F."/>
            <person name="Auber R.P."/>
            <person name="Gonzalez D.J."/>
            <person name="Wisecaver J.H."/>
            <person name="Moore B.S."/>
        </authorList>
    </citation>
    <scope>NUCLEOTIDE SEQUENCE [LARGE SCALE GENOMIC DNA]</scope>
    <source>
        <strain evidence="4 5">12B1</strain>
    </source>
</reference>
<dbReference type="AlphaFoldDB" id="A0AB34JGP9"/>
<comment type="caution">
    <text evidence="4">The sequence shown here is derived from an EMBL/GenBank/DDBJ whole genome shotgun (WGS) entry which is preliminary data.</text>
</comment>
<dbReference type="Proteomes" id="UP001515480">
    <property type="component" value="Unassembled WGS sequence"/>
</dbReference>
<feature type="coiled-coil region" evidence="1">
    <location>
        <begin position="212"/>
        <end position="288"/>
    </location>
</feature>
<feature type="domain" description="C2 NT-type" evidence="3">
    <location>
        <begin position="5"/>
        <end position="142"/>
    </location>
</feature>
<name>A0AB34JGP9_PRYPA</name>
<feature type="compositionally biased region" description="Low complexity" evidence="2">
    <location>
        <begin position="149"/>
        <end position="164"/>
    </location>
</feature>
<organism evidence="4 5">
    <name type="scientific">Prymnesium parvum</name>
    <name type="common">Toxic golden alga</name>
    <dbReference type="NCBI Taxonomy" id="97485"/>
    <lineage>
        <taxon>Eukaryota</taxon>
        <taxon>Haptista</taxon>
        <taxon>Haptophyta</taxon>
        <taxon>Prymnesiophyceae</taxon>
        <taxon>Prymnesiales</taxon>
        <taxon>Prymnesiaceae</taxon>
        <taxon>Prymnesium</taxon>
    </lineage>
</organism>
<evidence type="ECO:0000256" key="1">
    <source>
        <dbReference type="SAM" id="Coils"/>
    </source>
</evidence>
<keyword evidence="1" id="KW-0175">Coiled coil</keyword>
<keyword evidence="5" id="KW-1185">Reference proteome</keyword>